<evidence type="ECO:0000313" key="2">
    <source>
        <dbReference type="EMBL" id="KAK0407151.1"/>
    </source>
</evidence>
<organism evidence="2 3">
    <name type="scientific">Steinernema hermaphroditum</name>
    <dbReference type="NCBI Taxonomy" id="289476"/>
    <lineage>
        <taxon>Eukaryota</taxon>
        <taxon>Metazoa</taxon>
        <taxon>Ecdysozoa</taxon>
        <taxon>Nematoda</taxon>
        <taxon>Chromadorea</taxon>
        <taxon>Rhabditida</taxon>
        <taxon>Tylenchina</taxon>
        <taxon>Panagrolaimomorpha</taxon>
        <taxon>Strongyloidoidea</taxon>
        <taxon>Steinernematidae</taxon>
        <taxon>Steinernema</taxon>
    </lineage>
</organism>
<dbReference type="EMBL" id="JAUCMV010000004">
    <property type="protein sequence ID" value="KAK0407151.1"/>
    <property type="molecule type" value="Genomic_DNA"/>
</dbReference>
<name>A0AA39HJR5_9BILA</name>
<feature type="region of interest" description="Disordered" evidence="1">
    <location>
        <begin position="201"/>
        <end position="257"/>
    </location>
</feature>
<accession>A0AA39HJR5</accession>
<feature type="compositionally biased region" description="Basic and acidic residues" evidence="1">
    <location>
        <begin position="223"/>
        <end position="238"/>
    </location>
</feature>
<gene>
    <name evidence="2" type="ORF">QR680_019035</name>
</gene>
<dbReference type="AlphaFoldDB" id="A0AA39HJR5"/>
<comment type="caution">
    <text evidence="2">The sequence shown here is derived from an EMBL/GenBank/DDBJ whole genome shotgun (WGS) entry which is preliminary data.</text>
</comment>
<reference evidence="2" key="1">
    <citation type="submission" date="2023-06" db="EMBL/GenBank/DDBJ databases">
        <title>Genomic analysis of the entomopathogenic nematode Steinernema hermaphroditum.</title>
        <authorList>
            <person name="Schwarz E.M."/>
            <person name="Heppert J.K."/>
            <person name="Baniya A."/>
            <person name="Schwartz H.T."/>
            <person name="Tan C.-H."/>
            <person name="Antoshechkin I."/>
            <person name="Sternberg P.W."/>
            <person name="Goodrich-Blair H."/>
            <person name="Dillman A.R."/>
        </authorList>
    </citation>
    <scope>NUCLEOTIDE SEQUENCE</scope>
    <source>
        <strain evidence="2">PS9179</strain>
        <tissue evidence="2">Whole animal</tissue>
    </source>
</reference>
<protein>
    <submittedName>
        <fullName evidence="2">Uncharacterized protein</fullName>
    </submittedName>
</protein>
<evidence type="ECO:0000313" key="3">
    <source>
        <dbReference type="Proteomes" id="UP001175271"/>
    </source>
</evidence>
<dbReference type="Proteomes" id="UP001175271">
    <property type="component" value="Unassembled WGS sequence"/>
</dbReference>
<proteinExistence type="predicted"/>
<evidence type="ECO:0000256" key="1">
    <source>
        <dbReference type="SAM" id="MobiDB-lite"/>
    </source>
</evidence>
<sequence>MMNALLTIRRIERNLARTHSLKNLSFHARNMFRAVNARVQGQELDEYIQQELEPWSERCDQLLRNAQDRIVDIIRGNDLPQYMFKLLELTFLVNTLRMQETDIEPRSRRALAALSVTAASGGPIAVAGSVVSSLITWGILKDNDVLQAIERICAGKEELCLRKLNLPVKALGAKEAVKKSQEWKKKTIALKAMLEEGGRLNGELKSRPSMRSQQLKFALEDQENVRNEATKEKRRAQELEAQLEEETRRRKLSVRRS</sequence>
<keyword evidence="3" id="KW-1185">Reference proteome</keyword>